<dbReference type="PANTHER" id="PTHR10502">
    <property type="entry name" value="ANNEXIN"/>
    <property type="match status" value="1"/>
</dbReference>
<sequence length="319" mass="36880">MSTIRVPKIVPSPEEDSEKLREAFLNWGSNDALVISILAHRNEKQRKLIQQAYNQKYGVDLLKTGERKLLIDQIRGFYKVPSDLSSFELAVLLCAFDRAERDVFLFRKASAREYDVMSADPQEVPPITDSELLLLTEIYYDEFKRKLLRPLMTLYRYEGPEVDIMLAESQANLLHEKILEKDYTHEKVIEILTTGSRAQLRATLNCYARKFGNSINKDLKANPNDTDLKMLRVCIKCQMYPERHFAKALWLAINIPEIDEERLTNIITSRAEIDLQLIKKEYHRKYGAHLDRDIAEHTSGSHREILLALLGVGNAEELC</sequence>
<dbReference type="PANTHER" id="PTHR10502:SF104">
    <property type="entry name" value="ANNEXIN D1"/>
    <property type="match status" value="1"/>
</dbReference>
<dbReference type="GO" id="GO:0009651">
    <property type="term" value="P:response to salt stress"/>
    <property type="evidence" value="ECO:0007669"/>
    <property type="project" value="TreeGrafter"/>
</dbReference>
<keyword evidence="4" id="KW-1185">Reference proteome</keyword>
<protein>
    <submittedName>
        <fullName evidence="3">Annexin repeat</fullName>
    </submittedName>
</protein>
<keyword evidence="2" id="KW-0041">Annexin</keyword>
<reference evidence="3 4" key="1">
    <citation type="submission" date="2023-12" db="EMBL/GenBank/DDBJ databases">
        <title>A high-quality genome assembly for Dillenia turbinata (Dilleniales).</title>
        <authorList>
            <person name="Chanderbali A."/>
        </authorList>
    </citation>
    <scope>NUCLEOTIDE SEQUENCE [LARGE SCALE GENOMIC DNA]</scope>
    <source>
        <strain evidence="3">LSX21</strain>
        <tissue evidence="3">Leaf</tissue>
    </source>
</reference>
<evidence type="ECO:0000313" key="3">
    <source>
        <dbReference type="EMBL" id="KAK6923408.1"/>
    </source>
</evidence>
<dbReference type="AlphaFoldDB" id="A0AAN8UUK0"/>
<dbReference type="InterPro" id="IPR037104">
    <property type="entry name" value="Annexin_sf"/>
</dbReference>
<dbReference type="GO" id="GO:0005737">
    <property type="term" value="C:cytoplasm"/>
    <property type="evidence" value="ECO:0007669"/>
    <property type="project" value="TreeGrafter"/>
</dbReference>
<dbReference type="SMART" id="SM00335">
    <property type="entry name" value="ANX"/>
    <property type="match status" value="2"/>
</dbReference>
<keyword evidence="1" id="KW-0677">Repeat</keyword>
<dbReference type="PROSITE" id="PS51897">
    <property type="entry name" value="ANNEXIN_2"/>
    <property type="match status" value="3"/>
</dbReference>
<dbReference type="GO" id="GO:0001786">
    <property type="term" value="F:phosphatidylserine binding"/>
    <property type="evidence" value="ECO:0007669"/>
    <property type="project" value="TreeGrafter"/>
</dbReference>
<name>A0AAN8UUK0_9MAGN</name>
<dbReference type="GO" id="GO:0005886">
    <property type="term" value="C:plasma membrane"/>
    <property type="evidence" value="ECO:0007669"/>
    <property type="project" value="TreeGrafter"/>
</dbReference>
<dbReference type="GO" id="GO:0005509">
    <property type="term" value="F:calcium ion binding"/>
    <property type="evidence" value="ECO:0007669"/>
    <property type="project" value="InterPro"/>
</dbReference>
<dbReference type="GO" id="GO:0005544">
    <property type="term" value="F:calcium-dependent phospholipid binding"/>
    <property type="evidence" value="ECO:0007669"/>
    <property type="project" value="InterPro"/>
</dbReference>
<organism evidence="3 4">
    <name type="scientific">Dillenia turbinata</name>
    <dbReference type="NCBI Taxonomy" id="194707"/>
    <lineage>
        <taxon>Eukaryota</taxon>
        <taxon>Viridiplantae</taxon>
        <taxon>Streptophyta</taxon>
        <taxon>Embryophyta</taxon>
        <taxon>Tracheophyta</taxon>
        <taxon>Spermatophyta</taxon>
        <taxon>Magnoliopsida</taxon>
        <taxon>eudicotyledons</taxon>
        <taxon>Gunneridae</taxon>
        <taxon>Pentapetalae</taxon>
        <taxon>Dilleniales</taxon>
        <taxon>Dilleniaceae</taxon>
        <taxon>Dillenia</taxon>
    </lineage>
</organism>
<evidence type="ECO:0000256" key="1">
    <source>
        <dbReference type="ARBA" id="ARBA00022737"/>
    </source>
</evidence>
<evidence type="ECO:0000256" key="2">
    <source>
        <dbReference type="ARBA" id="ARBA00023216"/>
    </source>
</evidence>
<dbReference type="EMBL" id="JBAMMX010000018">
    <property type="protein sequence ID" value="KAK6923408.1"/>
    <property type="molecule type" value="Genomic_DNA"/>
</dbReference>
<gene>
    <name evidence="3" type="ORF">RJ641_011712</name>
</gene>
<dbReference type="GO" id="GO:0009409">
    <property type="term" value="P:response to cold"/>
    <property type="evidence" value="ECO:0007669"/>
    <property type="project" value="TreeGrafter"/>
</dbReference>
<dbReference type="SUPFAM" id="SSF47874">
    <property type="entry name" value="Annexin"/>
    <property type="match status" value="1"/>
</dbReference>
<evidence type="ECO:0000313" key="4">
    <source>
        <dbReference type="Proteomes" id="UP001370490"/>
    </source>
</evidence>
<dbReference type="InterPro" id="IPR001464">
    <property type="entry name" value="Annexin"/>
</dbReference>
<proteinExistence type="predicted"/>
<dbReference type="InterPro" id="IPR018502">
    <property type="entry name" value="Annexin_repeat"/>
</dbReference>
<dbReference type="Proteomes" id="UP001370490">
    <property type="component" value="Unassembled WGS sequence"/>
</dbReference>
<comment type="caution">
    <text evidence="3">The sequence shown here is derived from an EMBL/GenBank/DDBJ whole genome shotgun (WGS) entry which is preliminary data.</text>
</comment>
<dbReference type="PRINTS" id="PR00196">
    <property type="entry name" value="ANNEXIN"/>
</dbReference>
<dbReference type="GO" id="GO:0009408">
    <property type="term" value="P:response to heat"/>
    <property type="evidence" value="ECO:0007669"/>
    <property type="project" value="TreeGrafter"/>
</dbReference>
<accession>A0AAN8UUK0</accession>
<dbReference type="GO" id="GO:0009414">
    <property type="term" value="P:response to water deprivation"/>
    <property type="evidence" value="ECO:0007669"/>
    <property type="project" value="TreeGrafter"/>
</dbReference>
<dbReference type="Pfam" id="PF00191">
    <property type="entry name" value="Annexin"/>
    <property type="match status" value="3"/>
</dbReference>
<dbReference type="Gene3D" id="1.10.220.10">
    <property type="entry name" value="Annexin"/>
    <property type="match status" value="3"/>
</dbReference>